<dbReference type="FunFam" id="2.40.30.170:FF:000010">
    <property type="entry name" value="Efflux RND transporter periplasmic adaptor subunit"/>
    <property type="match status" value="1"/>
</dbReference>
<dbReference type="Pfam" id="PF25919">
    <property type="entry name" value="BSH_CusB"/>
    <property type="match status" value="1"/>
</dbReference>
<accession>A0A444ISZ6</accession>
<evidence type="ECO:0000259" key="4">
    <source>
        <dbReference type="Pfam" id="PF25919"/>
    </source>
</evidence>
<keyword evidence="7" id="KW-1185">Reference proteome</keyword>
<dbReference type="GO" id="GO:0015679">
    <property type="term" value="P:plasma membrane copper ion transport"/>
    <property type="evidence" value="ECO:0007669"/>
    <property type="project" value="TreeGrafter"/>
</dbReference>
<evidence type="ECO:0000313" key="6">
    <source>
        <dbReference type="EMBL" id="RWX43892.1"/>
    </source>
</evidence>
<dbReference type="GO" id="GO:0060003">
    <property type="term" value="P:copper ion export"/>
    <property type="evidence" value="ECO:0007669"/>
    <property type="project" value="TreeGrafter"/>
</dbReference>
<dbReference type="Pfam" id="PF25954">
    <property type="entry name" value="Beta-barrel_RND_2"/>
    <property type="match status" value="1"/>
</dbReference>
<evidence type="ECO:0000256" key="2">
    <source>
        <dbReference type="ARBA" id="ARBA00022448"/>
    </source>
</evidence>
<evidence type="ECO:0000259" key="5">
    <source>
        <dbReference type="Pfam" id="PF25954"/>
    </source>
</evidence>
<dbReference type="InterPro" id="IPR058790">
    <property type="entry name" value="BSH_CusB"/>
</dbReference>
<feature type="domain" description="CusB-like beta-barrel" evidence="5">
    <location>
        <begin position="196"/>
        <end position="272"/>
    </location>
</feature>
<comment type="similarity">
    <text evidence="1">Belongs to the membrane fusion protein (MFP) (TC 8.A.1) family.</text>
</comment>
<feature type="domain" description="CusB-like barrel-sandwich hybrid" evidence="4">
    <location>
        <begin position="64"/>
        <end position="191"/>
    </location>
</feature>
<protein>
    <submittedName>
        <fullName evidence="6">Membrane fusion protein, Cu(I)/Ag(I) efflux system</fullName>
    </submittedName>
</protein>
<gene>
    <name evidence="6" type="ORF">H206_02347</name>
</gene>
<evidence type="ECO:0000259" key="3">
    <source>
        <dbReference type="Pfam" id="PF11827"/>
    </source>
</evidence>
<dbReference type="InterPro" id="IPR051909">
    <property type="entry name" value="MFP_Cation_Efflux"/>
</dbReference>
<sequence>MDLIEIEKQSNEDRQSLRQISLDSRQRKLAEVEVRSVIRGHNTASAEIQIFGRIDYDETRGSTITSWVDGRLDKLFIDYTGSPVKRGQAVAKVYSPDLFTAQAELIQASKEFERTRKFGNALVKKIAARTLDAAREKLRLLGIGKKQLQTMEQQQKPADHITLTAPLSGIVIEKHVNEGMYVKIGKPIYTLADLTKVWVILEVYETDLQAVSMGQNVGFTVEAYPGTEFQGKVVYIDPLVDEKNRTVRVRLNANNKKGTLKPGMFVRAELSAVADKSGTSRLLVPSSAPLLTGKRALVYVQVPDKPGTYVGREVVLGSKRGEYYEVKDGLKEGELVVVRGNFKIDSAIQLQARPSMMNPYNESTKKAKDSLPQLFVSRLDLLNQGFVALSREVHKKGSEQYPTALKKFSKALRAIGESGANGLDEETTLSWQELSMLLKNDIVLLQEAEGDKEIRTLYTELAEHFHQLRRRFSIEDLPPAHTSSPELQKKVGKLLKKYLILQQNLAADNEEVAKNSAEALAPLTETLVTALEKNGGEDAIGLAKRLAEGMKGLAGAETLADIRTAFYPYSQAVVETVEAYGSNDHTSWFVHFCPMAFGNTGATWLAPSEEINNPYFGTMMLRCGEVREQLTQE</sequence>
<dbReference type="GO" id="GO:0022857">
    <property type="term" value="F:transmembrane transporter activity"/>
    <property type="evidence" value="ECO:0007669"/>
    <property type="project" value="InterPro"/>
</dbReference>
<dbReference type="Gene3D" id="2.40.50.100">
    <property type="match status" value="1"/>
</dbReference>
<reference evidence="6 7" key="1">
    <citation type="submission" date="2017-01" db="EMBL/GenBank/DDBJ databases">
        <title>The cable genome- insights into the physiology and evolution of filamentous bacteria capable of sulfide oxidation via long distance electron transfer.</title>
        <authorList>
            <person name="Schreiber L."/>
            <person name="Bjerg J.T."/>
            <person name="Boggild A."/>
            <person name="Van De Vossenberg J."/>
            <person name="Meysman F."/>
            <person name="Nielsen L.P."/>
            <person name="Schramm A."/>
            <person name="Kjeldsen K.U."/>
        </authorList>
    </citation>
    <scope>NUCLEOTIDE SEQUENCE [LARGE SCALE GENOMIC DNA]</scope>
    <source>
        <strain evidence="6">MCF</strain>
    </source>
</reference>
<dbReference type="GO" id="GO:0046914">
    <property type="term" value="F:transition metal ion binding"/>
    <property type="evidence" value="ECO:0007669"/>
    <property type="project" value="TreeGrafter"/>
</dbReference>
<organism evidence="6 7">
    <name type="scientific">Candidatus Electrothrix aarhusensis</name>
    <dbReference type="NCBI Taxonomy" id="1859131"/>
    <lineage>
        <taxon>Bacteria</taxon>
        <taxon>Pseudomonadati</taxon>
        <taxon>Thermodesulfobacteriota</taxon>
        <taxon>Desulfobulbia</taxon>
        <taxon>Desulfobulbales</taxon>
        <taxon>Desulfobulbaceae</taxon>
        <taxon>Candidatus Electrothrix</taxon>
    </lineage>
</organism>
<dbReference type="GO" id="GO:0016020">
    <property type="term" value="C:membrane"/>
    <property type="evidence" value="ECO:0007669"/>
    <property type="project" value="InterPro"/>
</dbReference>
<dbReference type="Pfam" id="PF11827">
    <property type="entry name" value="DUF3347"/>
    <property type="match status" value="1"/>
</dbReference>
<dbReference type="NCBIfam" id="TIGR01730">
    <property type="entry name" value="RND_mfp"/>
    <property type="match status" value="1"/>
</dbReference>
<feature type="domain" description="DUF3347" evidence="3">
    <location>
        <begin position="495"/>
        <end position="584"/>
    </location>
</feature>
<dbReference type="PANTHER" id="PTHR30097:SF4">
    <property type="entry name" value="SLR6042 PROTEIN"/>
    <property type="match status" value="1"/>
</dbReference>
<dbReference type="EMBL" id="MTKO01000106">
    <property type="protein sequence ID" value="RWX43892.1"/>
    <property type="molecule type" value="Genomic_DNA"/>
</dbReference>
<dbReference type="Proteomes" id="UP000287853">
    <property type="component" value="Unassembled WGS sequence"/>
</dbReference>
<dbReference type="SUPFAM" id="SSF111369">
    <property type="entry name" value="HlyD-like secretion proteins"/>
    <property type="match status" value="1"/>
</dbReference>
<comment type="caution">
    <text evidence="6">The sequence shown here is derived from an EMBL/GenBank/DDBJ whole genome shotgun (WGS) entry which is preliminary data.</text>
</comment>
<evidence type="ECO:0000256" key="1">
    <source>
        <dbReference type="ARBA" id="ARBA00009477"/>
    </source>
</evidence>
<name>A0A444ISZ6_9BACT</name>
<evidence type="ECO:0000313" key="7">
    <source>
        <dbReference type="Proteomes" id="UP000287853"/>
    </source>
</evidence>
<dbReference type="InterPro" id="IPR006143">
    <property type="entry name" value="RND_pump_MFP"/>
</dbReference>
<dbReference type="AlphaFoldDB" id="A0A444ISZ6"/>
<dbReference type="PANTHER" id="PTHR30097">
    <property type="entry name" value="CATION EFFLUX SYSTEM PROTEIN CUSB"/>
    <property type="match status" value="1"/>
</dbReference>
<keyword evidence="2" id="KW-0813">Transport</keyword>
<dbReference type="GO" id="GO:0030288">
    <property type="term" value="C:outer membrane-bounded periplasmic space"/>
    <property type="evidence" value="ECO:0007669"/>
    <property type="project" value="TreeGrafter"/>
</dbReference>
<dbReference type="InterPro" id="IPR058792">
    <property type="entry name" value="Beta-barrel_RND_2"/>
</dbReference>
<dbReference type="Gene3D" id="2.40.420.20">
    <property type="match status" value="1"/>
</dbReference>
<dbReference type="Gene3D" id="2.40.30.170">
    <property type="match status" value="1"/>
</dbReference>
<proteinExistence type="inferred from homology"/>
<dbReference type="InterPro" id="IPR021782">
    <property type="entry name" value="DUF3347"/>
</dbReference>